<organism evidence="2 3">
    <name type="scientific">Aquimarina aggregata</name>
    <dbReference type="NCBI Taxonomy" id="1642818"/>
    <lineage>
        <taxon>Bacteria</taxon>
        <taxon>Pseudomonadati</taxon>
        <taxon>Bacteroidota</taxon>
        <taxon>Flavobacteriia</taxon>
        <taxon>Flavobacteriales</taxon>
        <taxon>Flavobacteriaceae</taxon>
        <taxon>Aquimarina</taxon>
    </lineage>
</organism>
<dbReference type="InterPro" id="IPR005180">
    <property type="entry name" value="DUF302"/>
</dbReference>
<dbReference type="Pfam" id="PF03625">
    <property type="entry name" value="DUF302"/>
    <property type="match status" value="2"/>
</dbReference>
<feature type="domain" description="DUF302" evidence="1">
    <location>
        <begin position="68"/>
        <end position="128"/>
    </location>
</feature>
<dbReference type="InterPro" id="IPR035923">
    <property type="entry name" value="TT1751-like_sf"/>
</dbReference>
<sequence length="304" mass="32999">MKAITIVLAFLMISTSCKDDDDMSPGTNPPEVLGMSFTQSSIVFDESYTALKSSIDANNNINIIAEVNHTMNATSVGLTLNPTRIVFFGNPALGTPLMQRNQLAGLDLPQKILVYENDLNEVYLGFNNTAYLSARHGLDNVTTLPTIEGALTNLSTGAAMGELMAPQNSMPDQGEGIVTKTSNKTFEDTYASLQMAIDTNPNLRIIAEVNHEMNAMGAGMDLNPTRLIIFGNPNLGTPLMQNSQTTALDLPQKMLVWQDDADVVHVSYNDPAYLVKRHGITENENILSTITMALDNLSNVAIMN</sequence>
<dbReference type="OrthoDB" id="9799367at2"/>
<dbReference type="Gene3D" id="3.30.310.70">
    <property type="entry name" value="TT1751-like domain"/>
    <property type="match status" value="2"/>
</dbReference>
<comment type="caution">
    <text evidence="2">The sequence shown here is derived from an EMBL/GenBank/DDBJ whole genome shotgun (WGS) entry which is preliminary data.</text>
</comment>
<name>A0A163CJH6_9FLAO</name>
<dbReference type="PANTHER" id="PTHR38342">
    <property type="entry name" value="SLR5037 PROTEIN"/>
    <property type="match status" value="1"/>
</dbReference>
<evidence type="ECO:0000259" key="1">
    <source>
        <dbReference type="Pfam" id="PF03625"/>
    </source>
</evidence>
<dbReference type="AlphaFoldDB" id="A0A163CJH6"/>
<dbReference type="PROSITE" id="PS51257">
    <property type="entry name" value="PROKAR_LIPOPROTEIN"/>
    <property type="match status" value="1"/>
</dbReference>
<gene>
    <name evidence="2" type="ORF">AWE51_03295</name>
</gene>
<dbReference type="PANTHER" id="PTHR38342:SF2">
    <property type="entry name" value="INNER MEMBRANE OR EXPORTED"/>
    <property type="match status" value="1"/>
</dbReference>
<keyword evidence="3" id="KW-1185">Reference proteome</keyword>
<evidence type="ECO:0000313" key="3">
    <source>
        <dbReference type="Proteomes" id="UP000076715"/>
    </source>
</evidence>
<dbReference type="SUPFAM" id="SSF103247">
    <property type="entry name" value="TT1751-like"/>
    <property type="match status" value="2"/>
</dbReference>
<evidence type="ECO:0000313" key="2">
    <source>
        <dbReference type="EMBL" id="KZS42481.1"/>
    </source>
</evidence>
<dbReference type="EMBL" id="LQRT01000002">
    <property type="protein sequence ID" value="KZS42481.1"/>
    <property type="molecule type" value="Genomic_DNA"/>
</dbReference>
<dbReference type="CDD" id="cd14797">
    <property type="entry name" value="DUF302"/>
    <property type="match status" value="2"/>
</dbReference>
<dbReference type="Proteomes" id="UP000076715">
    <property type="component" value="Unassembled WGS sequence"/>
</dbReference>
<reference evidence="2 3" key="1">
    <citation type="submission" date="2016-01" db="EMBL/GenBank/DDBJ databases">
        <title>The draft genome sequence of Aquimarina sp. RZW4-3-2.</title>
        <authorList>
            <person name="Wang Y."/>
        </authorList>
    </citation>
    <scope>NUCLEOTIDE SEQUENCE [LARGE SCALE GENOMIC DNA]</scope>
    <source>
        <strain evidence="2 3">RZW4-3-2</strain>
    </source>
</reference>
<feature type="domain" description="DUF302" evidence="1">
    <location>
        <begin position="211"/>
        <end position="271"/>
    </location>
</feature>
<protein>
    <recommendedName>
        <fullName evidence="1">DUF302 domain-containing protein</fullName>
    </recommendedName>
</protein>
<proteinExistence type="predicted"/>
<dbReference type="RefSeq" id="WP_082832314.1">
    <property type="nucleotide sequence ID" value="NZ_LQRT01000002.1"/>
</dbReference>
<accession>A0A163CJH6</accession>
<dbReference type="STRING" id="1642818.AWE51_03295"/>